<dbReference type="InterPro" id="IPR013785">
    <property type="entry name" value="Aldolase_TIM"/>
</dbReference>
<dbReference type="AlphaFoldDB" id="A0A2A2HET4"/>
<evidence type="ECO:0000313" key="1">
    <source>
        <dbReference type="EMBL" id="PAV07774.1"/>
    </source>
</evidence>
<keyword evidence="2" id="KW-1185">Reference proteome</keyword>
<dbReference type="InterPro" id="IPR058240">
    <property type="entry name" value="rSAM_sf"/>
</dbReference>
<accession>A0A2A2HET4</accession>
<dbReference type="SUPFAM" id="SSF102114">
    <property type="entry name" value="Radical SAM enzymes"/>
    <property type="match status" value="1"/>
</dbReference>
<protein>
    <submittedName>
        <fullName evidence="1">Uncharacterized protein</fullName>
    </submittedName>
</protein>
<organism evidence="1 2">
    <name type="scientific">Methanosphaera cuniculi</name>
    <dbReference type="NCBI Taxonomy" id="1077256"/>
    <lineage>
        <taxon>Archaea</taxon>
        <taxon>Methanobacteriati</taxon>
        <taxon>Methanobacteriota</taxon>
        <taxon>Methanomada group</taxon>
        <taxon>Methanobacteria</taxon>
        <taxon>Methanobacteriales</taxon>
        <taxon>Methanobacteriaceae</taxon>
        <taxon>Methanosphaera</taxon>
    </lineage>
</organism>
<proteinExistence type="predicted"/>
<reference evidence="1 2" key="1">
    <citation type="journal article" date="2017" name="BMC Genomics">
        <title>Genomic analysis of methanogenic archaea reveals a shift towards energy conservation.</title>
        <authorList>
            <person name="Gilmore S.P."/>
            <person name="Henske J.K."/>
            <person name="Sexton J.A."/>
            <person name="Solomon K.V."/>
            <person name="Seppala S."/>
            <person name="Yoo J.I."/>
            <person name="Huyett L.M."/>
            <person name="Pressman A."/>
            <person name="Cogan J.Z."/>
            <person name="Kivenson V."/>
            <person name="Peng X."/>
            <person name="Tan Y."/>
            <person name="Valentine D.L."/>
            <person name="O'Malley M.A."/>
        </authorList>
    </citation>
    <scope>NUCLEOTIDE SEQUENCE [LARGE SCALE GENOMIC DNA]</scope>
    <source>
        <strain evidence="1 2">1R-7</strain>
    </source>
</reference>
<comment type="caution">
    <text evidence="1">The sequence shown here is derived from an EMBL/GenBank/DDBJ whole genome shotgun (WGS) entry which is preliminary data.</text>
</comment>
<gene>
    <name evidence="1" type="ORF">ASJ82_03865</name>
</gene>
<dbReference type="Gene3D" id="3.20.20.70">
    <property type="entry name" value="Aldolase class I"/>
    <property type="match status" value="1"/>
</dbReference>
<dbReference type="Proteomes" id="UP000217528">
    <property type="component" value="Unassembled WGS sequence"/>
</dbReference>
<evidence type="ECO:0000313" key="2">
    <source>
        <dbReference type="Proteomes" id="UP000217528"/>
    </source>
</evidence>
<sequence>MFENLENNKITYDEINEILDTNDPIKINELTNKAREIQSKHPKIYLETDIFYPNIYSVTNDCPTCGFQTPESKREYNPLYIKEVIEYKLHNIKDYNITGINCYSRCNYKIHELKILLDTIKKFDVDVNVKLDNLDDYFEIKDYNIHSLIIDYKNTTFLPSNRNVDKEFDKTWDKLLKIFKDNPQIKLTYEFMINYSETVDDLIKSLTHIQHIEPENLQVVGYDPFYDSPGEYNPQYTQEYLTKILAILRILYPKTNIKLQYATNKNNNLNMDTEIAVNTITGVYTNKTSHLYNVDEVTKHTKYLL</sequence>
<dbReference type="OrthoDB" id="82497at2157"/>
<name>A0A2A2HET4_9EURY</name>
<dbReference type="EMBL" id="LMVN01000008">
    <property type="protein sequence ID" value="PAV07774.1"/>
    <property type="molecule type" value="Genomic_DNA"/>
</dbReference>
<dbReference type="RefSeq" id="WP_095608309.1">
    <property type="nucleotide sequence ID" value="NZ_LMVN01000008.1"/>
</dbReference>